<comment type="cofactor">
    <cofactor evidence="1">
        <name>pantetheine 4'-phosphate</name>
        <dbReference type="ChEBI" id="CHEBI:47942"/>
    </cofactor>
</comment>
<evidence type="ECO:0000313" key="7">
    <source>
        <dbReference type="EMBL" id="ACK73816.1"/>
    </source>
</evidence>
<dbReference type="NCBIfam" id="TIGR01733">
    <property type="entry name" value="AA-adenyl-dom"/>
    <property type="match status" value="1"/>
</dbReference>
<dbReference type="PROSITE" id="PS50075">
    <property type="entry name" value="CARRIER"/>
    <property type="match status" value="1"/>
</dbReference>
<dbReference type="CDD" id="cd19534">
    <property type="entry name" value="E_NRPS"/>
    <property type="match status" value="1"/>
</dbReference>
<dbReference type="SUPFAM" id="SSF52777">
    <property type="entry name" value="CoA-dependent acyltransferases"/>
    <property type="match status" value="4"/>
</dbReference>
<dbReference type="GO" id="GO:0017000">
    <property type="term" value="P:antibiotic biosynthetic process"/>
    <property type="evidence" value="ECO:0007669"/>
    <property type="project" value="UniProtKB-KW"/>
</dbReference>
<dbReference type="GO" id="GO:0003824">
    <property type="term" value="F:catalytic activity"/>
    <property type="evidence" value="ECO:0007669"/>
    <property type="project" value="InterPro"/>
</dbReference>
<keyword evidence="3" id="KW-0596">Phosphopantetheine</keyword>
<dbReference type="Pfam" id="PF00668">
    <property type="entry name" value="Condensation"/>
    <property type="match status" value="2"/>
</dbReference>
<dbReference type="InterPro" id="IPR001242">
    <property type="entry name" value="Condensation_dom"/>
</dbReference>
<dbReference type="PROSITE" id="PS00455">
    <property type="entry name" value="AMP_BINDING"/>
    <property type="match status" value="1"/>
</dbReference>
<dbReference type="InterPro" id="IPR000873">
    <property type="entry name" value="AMP-dep_synth/lig_dom"/>
</dbReference>
<evidence type="ECO:0000256" key="5">
    <source>
        <dbReference type="ARBA" id="ARBA00023194"/>
    </source>
</evidence>
<dbReference type="Gene3D" id="3.30.559.10">
    <property type="entry name" value="Chloramphenicol acetyltransferase-like domain"/>
    <property type="match status" value="2"/>
</dbReference>
<dbReference type="FunFam" id="3.30.300.30:FF:000010">
    <property type="entry name" value="Enterobactin synthetase component F"/>
    <property type="match status" value="1"/>
</dbReference>
<dbReference type="InterPro" id="IPR025110">
    <property type="entry name" value="AMP-bd_C"/>
</dbReference>
<dbReference type="GO" id="GO:0031177">
    <property type="term" value="F:phosphopantetheine binding"/>
    <property type="evidence" value="ECO:0007669"/>
    <property type="project" value="InterPro"/>
</dbReference>
<dbReference type="KEGG" id="cyc:PCC7424_5751"/>
<dbReference type="FunFam" id="2.30.38.10:FF:000001">
    <property type="entry name" value="Non-ribosomal peptide synthetase PvdI"/>
    <property type="match status" value="1"/>
</dbReference>
<dbReference type="HOGENOM" id="CLU_000022_2_2_3"/>
<dbReference type="PRINTS" id="PR00154">
    <property type="entry name" value="AMPBINDING"/>
</dbReference>
<dbReference type="FunFam" id="3.40.50.12780:FF:000012">
    <property type="entry name" value="Non-ribosomal peptide synthetase"/>
    <property type="match status" value="1"/>
</dbReference>
<name>B7KLZ4_GLOC7</name>
<dbReference type="InterPro" id="IPR020806">
    <property type="entry name" value="PKS_PP-bd"/>
</dbReference>
<dbReference type="SMART" id="SM00823">
    <property type="entry name" value="PKS_PP"/>
    <property type="match status" value="1"/>
</dbReference>
<evidence type="ECO:0000256" key="4">
    <source>
        <dbReference type="ARBA" id="ARBA00022553"/>
    </source>
</evidence>
<comment type="similarity">
    <text evidence="2">Belongs to the ATP-dependent AMP-binding enzyme family.</text>
</comment>
<dbReference type="InterPro" id="IPR006162">
    <property type="entry name" value="Ppantetheine_attach_site"/>
</dbReference>
<dbReference type="FunFam" id="3.40.50.980:FF:000001">
    <property type="entry name" value="Non-ribosomal peptide synthetase"/>
    <property type="match status" value="1"/>
</dbReference>
<dbReference type="EMBL" id="CP001292">
    <property type="protein sequence ID" value="ACK73816.1"/>
    <property type="molecule type" value="Genomic_DNA"/>
</dbReference>
<feature type="domain" description="Carrier" evidence="6">
    <location>
        <begin position="1029"/>
        <end position="1103"/>
    </location>
</feature>
<dbReference type="SUPFAM" id="SSF47336">
    <property type="entry name" value="ACP-like"/>
    <property type="match status" value="1"/>
</dbReference>
<keyword evidence="8" id="KW-1185">Reference proteome</keyword>
<dbReference type="Gene3D" id="1.10.1200.10">
    <property type="entry name" value="ACP-like"/>
    <property type="match status" value="1"/>
</dbReference>
<accession>B7KLZ4</accession>
<dbReference type="NCBIfam" id="TIGR01720">
    <property type="entry name" value="NRPS-para261"/>
    <property type="match status" value="1"/>
</dbReference>
<dbReference type="Gene3D" id="2.30.38.10">
    <property type="entry name" value="Luciferase, Domain 3"/>
    <property type="match status" value="1"/>
</dbReference>
<dbReference type="InterPro" id="IPR020459">
    <property type="entry name" value="AMP-binding"/>
</dbReference>
<dbReference type="Pfam" id="PF00501">
    <property type="entry name" value="AMP-binding"/>
    <property type="match status" value="1"/>
</dbReference>
<sequence>MWGEGGVWGEGEVSSPIPYCLLPTSTIKFILHDYLFMTLPLFSDSPINYSQQSPILPEEIFVFPVSFAQSRLWFLNRLEPDNPAYNIPYAIRLEGNLNLTALEQSFKEIIRRHEVLRTTFAIIDGETIQAIAPSLSLKLNVIDSKTSLEADQESEIEQLILAEAWQPFDLEKGPLLRVTLLCITPTTHILILTIHHIIADAWSLEIFIREIAILYEAFEKGKPSPLQELPIQYADFAVWQRQWLQGKVLETQLNYWTEKLPKVPPILSVPTDFPRSTGQTFVGARRSLELSQTLTQSLKALSCQEGTTLFMTMLAAFKVLLYRYTSQTDILVGTPIANRNRKEIEPLIGFFVNTLVIKSDLQGNPTFRQLLAAVRQVALEAYAHQDLPFEKLVEHLQPERSLSYSPLFQVMFVFQNASKKILHLPNLTLTPIEIKNETAKFDLTLSVQETEENLVCTLKYRSELFKSETIARMLDHWQILLEEAIANRDRGIAELPLLRGTQREQLLYNWNDTKVDYSENLCLHQWFEASVRRSPHAIATVFETQYLTYQDLNQRANQLAHYLQKLGIKPGSLVGICLDRCLEMPIAILAVLKAGGAYIPLDPTYPEQRLAFVLQDSQVSTLITTQKLLNILPQCQAQIVCLDTHRAKIEQQSQENPTSKGVLEDLAYVIYTSGSTGKPKGVMISHRAINNRLLWGQSEYPLTQSDRVLQQASFSFDFSVWEFFAPWLAGGQVILVPPGQHRDSSYLVKLIQEQKITVAHFVPSMLRAILEEPGIQGCQSLRYVFSGGESLAYDLQQCFFSRLSAELYNQYGPTEATVDATFWKCQRNDEPSLIPIGRPIANTQVYILDFNKQPVPIGVPGELWIGGVGLAQGYLNRPDLTAERFLVNPFCAGGQIYRTGDLARYRSDGAIEFLGRIDSQVKVRGFRIELEEIEAIIRQHPNVKETVVLAREDIPGRQRLVAYVVINEDKGLDKGDLVNLMGENLPDYMIPSDFVALSALPLTPSGKIDRLALPAPDSRETEEQKTFVCPRTPVEVRLAQIWAEVLQVEKVSIDDNFFALGGDSILCLQVVAKANQVGLQLRLKQIFEYQTIADLASFVGTAKMTIAPQQGVVTGPVELTPIQHRFFEQNFVQMHHWNQAVMLEPSQELNRQYLEEVVQGLLKHHDALRLRFIPSLSAWKAVNGGHELTTPVLVIDLSMLPTSEQIPAMEREAEKLQASLNLSTGPLVRVVLFELGGRAQRLLIIIHHLVVDGVSWRILLEDFQTAYMQLSQGKALELPPKTTSFQQWAEELTKYAQSAKVDSERDYWVKQFNDQTPCLFLDPVAADNTVAQSHNISVELNQEETHALLQVVPDAYQTQIQEVLLTALVQAFALVVGQRSLVIDLEGHGREDILEGVDLSRTVGWFTTIFPVKLTLGFEDDPGVAIKTIKEQLRTIPNRGIGYGILRYLKQDKAIVALPQARVKFNYLGQFDQVLSGSSLLRPAFESTGSARSLQSTRSHPLEINGAINRGQLRLTWTFSLNINQQKTIEKLAQCYLSQLRSLIAHCQSSEAGGYTPCDFPQMDFTQEELEQFLTEFE</sequence>
<organism evidence="7 8">
    <name type="scientific">Gloeothece citriformis (strain PCC 7424)</name>
    <name type="common">Cyanothece sp. (strain PCC 7424)</name>
    <dbReference type="NCBI Taxonomy" id="65393"/>
    <lineage>
        <taxon>Bacteria</taxon>
        <taxon>Bacillati</taxon>
        <taxon>Cyanobacteriota</taxon>
        <taxon>Cyanophyceae</taxon>
        <taxon>Oscillatoriophycideae</taxon>
        <taxon>Chroococcales</taxon>
        <taxon>Aphanothecaceae</taxon>
        <taxon>Gloeothece</taxon>
        <taxon>Gloeothece citriformis</taxon>
    </lineage>
</organism>
<reference evidence="8" key="1">
    <citation type="journal article" date="2011" name="MBio">
        <title>Novel metabolic attributes of the genus Cyanothece, comprising a group of unicellular nitrogen-fixing Cyanobacteria.</title>
        <authorList>
            <person name="Bandyopadhyay A."/>
            <person name="Elvitigala T."/>
            <person name="Welsh E."/>
            <person name="Stockel J."/>
            <person name="Liberton M."/>
            <person name="Min H."/>
            <person name="Sherman L.A."/>
            <person name="Pakrasi H.B."/>
        </authorList>
    </citation>
    <scope>NUCLEOTIDE SEQUENCE [LARGE SCALE GENOMIC DNA]</scope>
    <source>
        <strain evidence="8">PCC 7424</strain>
        <plasmid evidence="8">pP742401</plasmid>
    </source>
</reference>
<dbReference type="eggNOG" id="COG1020">
    <property type="taxonomic scope" value="Bacteria"/>
</dbReference>
<dbReference type="GO" id="GO:0043041">
    <property type="term" value="P:amino acid activation for nonribosomal peptide biosynthetic process"/>
    <property type="evidence" value="ECO:0007669"/>
    <property type="project" value="UniProtKB-ARBA"/>
</dbReference>
<evidence type="ECO:0000256" key="2">
    <source>
        <dbReference type="ARBA" id="ARBA00006432"/>
    </source>
</evidence>
<dbReference type="Gene3D" id="3.30.300.30">
    <property type="match status" value="1"/>
</dbReference>
<evidence type="ECO:0000259" key="6">
    <source>
        <dbReference type="PROSITE" id="PS50075"/>
    </source>
</evidence>
<keyword evidence="4" id="KW-0597">Phosphoprotein</keyword>
<dbReference type="Gene3D" id="3.40.50.980">
    <property type="match status" value="2"/>
</dbReference>
<dbReference type="Proteomes" id="UP000002384">
    <property type="component" value="Plasmid pP742401"/>
</dbReference>
<keyword evidence="5" id="KW-0045">Antibiotic biosynthesis</keyword>
<gene>
    <name evidence="7" type="ordered locus">PCC7424_5751</name>
</gene>
<evidence type="ECO:0000256" key="1">
    <source>
        <dbReference type="ARBA" id="ARBA00001957"/>
    </source>
</evidence>
<dbReference type="GO" id="GO:0044550">
    <property type="term" value="P:secondary metabolite biosynthetic process"/>
    <property type="evidence" value="ECO:0007669"/>
    <property type="project" value="UniProtKB-ARBA"/>
</dbReference>
<dbReference type="PANTHER" id="PTHR45398:SF1">
    <property type="entry name" value="ENZYME, PUTATIVE (JCVI)-RELATED"/>
    <property type="match status" value="1"/>
</dbReference>
<dbReference type="SUPFAM" id="SSF56801">
    <property type="entry name" value="Acetyl-CoA synthetase-like"/>
    <property type="match status" value="1"/>
</dbReference>
<proteinExistence type="inferred from homology"/>
<evidence type="ECO:0000256" key="3">
    <source>
        <dbReference type="ARBA" id="ARBA00022450"/>
    </source>
</evidence>
<dbReference type="Pfam" id="PF00550">
    <property type="entry name" value="PP-binding"/>
    <property type="match status" value="1"/>
</dbReference>
<evidence type="ECO:0000313" key="8">
    <source>
        <dbReference type="Proteomes" id="UP000002384"/>
    </source>
</evidence>
<dbReference type="InterPro" id="IPR009081">
    <property type="entry name" value="PP-bd_ACP"/>
</dbReference>
<dbReference type="InterPro" id="IPR023213">
    <property type="entry name" value="CAT-like_dom_sf"/>
</dbReference>
<dbReference type="Gene3D" id="3.30.559.30">
    <property type="entry name" value="Nonribosomal peptide synthetase, condensation domain"/>
    <property type="match status" value="2"/>
</dbReference>
<dbReference type="InterPro" id="IPR020845">
    <property type="entry name" value="AMP-binding_CS"/>
</dbReference>
<dbReference type="CDD" id="cd05930">
    <property type="entry name" value="A_NRPS"/>
    <property type="match status" value="1"/>
</dbReference>
<dbReference type="InterPro" id="IPR010071">
    <property type="entry name" value="AA_adenyl_dom"/>
</dbReference>
<dbReference type="InterPro" id="IPR010060">
    <property type="entry name" value="NRPS_synth"/>
</dbReference>
<dbReference type="InterPro" id="IPR036736">
    <property type="entry name" value="ACP-like_sf"/>
</dbReference>
<dbReference type="PROSITE" id="PS00012">
    <property type="entry name" value="PHOSPHOPANTETHEINE"/>
    <property type="match status" value="1"/>
</dbReference>
<dbReference type="FunFam" id="3.40.50.980:FF:000002">
    <property type="entry name" value="Enterobactin synthetase component F"/>
    <property type="match status" value="1"/>
</dbReference>
<dbReference type="Pfam" id="PF13193">
    <property type="entry name" value="AMP-binding_C"/>
    <property type="match status" value="1"/>
</dbReference>
<dbReference type="GO" id="GO:0008610">
    <property type="term" value="P:lipid biosynthetic process"/>
    <property type="evidence" value="ECO:0007669"/>
    <property type="project" value="UniProtKB-ARBA"/>
</dbReference>
<dbReference type="CDD" id="cd19531">
    <property type="entry name" value="LCL_NRPS-like"/>
    <property type="match status" value="1"/>
</dbReference>
<dbReference type="InterPro" id="IPR045851">
    <property type="entry name" value="AMP-bd_C_sf"/>
</dbReference>
<geneLocation type="plasmid" evidence="7 8">
    <name>pP742401</name>
</geneLocation>
<dbReference type="PANTHER" id="PTHR45398">
    <property type="match status" value="1"/>
</dbReference>
<dbReference type="FunFam" id="3.30.559.10:FF:000012">
    <property type="entry name" value="Non-ribosomal peptide synthetase"/>
    <property type="match status" value="1"/>
</dbReference>
<keyword evidence="7" id="KW-0614">Plasmid</keyword>
<dbReference type="FunFam" id="1.10.1200.10:FF:000005">
    <property type="entry name" value="Nonribosomal peptide synthetase 1"/>
    <property type="match status" value="1"/>
</dbReference>
<protein>
    <submittedName>
        <fullName evidence="7">Amino acid adenylation domain protein</fullName>
    </submittedName>
</protein>